<sequence>MENDNNNFCFFSLDFGYPQFTEAKILSEFRKTDVYRMEVSQRPPMVVTNVVSWRSEGIHYKRMRHLYFDTFGMLGMAFGTGSVVAHITMDSIMVPRIIQYETVGILDVVESMYMLVNSNGEIVRSEVVGVLKMRTYLSVSLDRMIEYYWRHKDEVQREKPLTWITLSSTSYGQIWCRCVLSAHFENDRTISFVPPDGAFDLMTY</sequence>
<evidence type="ECO:0000259" key="2">
    <source>
        <dbReference type="PROSITE" id="PS51072"/>
    </source>
</evidence>
<dbReference type="InterPro" id="IPR028565">
    <property type="entry name" value="MHD"/>
</dbReference>
<dbReference type="EMBL" id="NBSK02000003">
    <property type="protein sequence ID" value="KAJ0218974.1"/>
    <property type="molecule type" value="Genomic_DNA"/>
</dbReference>
<dbReference type="PROSITE" id="PS51072">
    <property type="entry name" value="MHD"/>
    <property type="match status" value="1"/>
</dbReference>
<dbReference type="InterPro" id="IPR050431">
    <property type="entry name" value="Adaptor_comp_med_subunit"/>
</dbReference>
<gene>
    <name evidence="3" type="ORF">LSAT_V11C300123940</name>
</gene>
<evidence type="ECO:0000313" key="4">
    <source>
        <dbReference type="Proteomes" id="UP000235145"/>
    </source>
</evidence>
<dbReference type="PANTHER" id="PTHR10529">
    <property type="entry name" value="AP COMPLEX SUBUNIT MU"/>
    <property type="match status" value="1"/>
</dbReference>
<accession>A0A9R1XRD4</accession>
<protein>
    <recommendedName>
        <fullName evidence="2">MHD domain-containing protein</fullName>
    </recommendedName>
</protein>
<feature type="domain" description="MHD" evidence="2">
    <location>
        <begin position="101"/>
        <end position="204"/>
    </location>
</feature>
<keyword evidence="1" id="KW-1133">Transmembrane helix</keyword>
<proteinExistence type="predicted"/>
<name>A0A9R1XRD4_LACSA</name>
<keyword evidence="1" id="KW-0472">Membrane</keyword>
<evidence type="ECO:0000256" key="1">
    <source>
        <dbReference type="SAM" id="Phobius"/>
    </source>
</evidence>
<keyword evidence="4" id="KW-1185">Reference proteome</keyword>
<keyword evidence="1" id="KW-0812">Transmembrane</keyword>
<evidence type="ECO:0000313" key="3">
    <source>
        <dbReference type="EMBL" id="KAJ0218974.1"/>
    </source>
</evidence>
<dbReference type="SUPFAM" id="SSF49447">
    <property type="entry name" value="Second domain of Mu2 adaptin subunit (ap50) of ap2 adaptor"/>
    <property type="match status" value="1"/>
</dbReference>
<dbReference type="AlphaFoldDB" id="A0A9R1XRD4"/>
<dbReference type="Proteomes" id="UP000235145">
    <property type="component" value="Unassembled WGS sequence"/>
</dbReference>
<dbReference type="Pfam" id="PF00928">
    <property type="entry name" value="Adap_comp_sub"/>
    <property type="match status" value="1"/>
</dbReference>
<dbReference type="InterPro" id="IPR036168">
    <property type="entry name" value="AP2_Mu_C_sf"/>
</dbReference>
<dbReference type="Gene3D" id="2.60.40.1170">
    <property type="entry name" value="Mu homology domain, subdomain B"/>
    <property type="match status" value="1"/>
</dbReference>
<comment type="caution">
    <text evidence="3">The sequence shown here is derived from an EMBL/GenBank/DDBJ whole genome shotgun (WGS) entry which is preliminary data.</text>
</comment>
<reference evidence="3 4" key="1">
    <citation type="journal article" date="2017" name="Nat. Commun.">
        <title>Genome assembly with in vitro proximity ligation data and whole-genome triplication in lettuce.</title>
        <authorList>
            <person name="Reyes-Chin-Wo S."/>
            <person name="Wang Z."/>
            <person name="Yang X."/>
            <person name="Kozik A."/>
            <person name="Arikit S."/>
            <person name="Song C."/>
            <person name="Xia L."/>
            <person name="Froenicke L."/>
            <person name="Lavelle D.O."/>
            <person name="Truco M.J."/>
            <person name="Xia R."/>
            <person name="Zhu S."/>
            <person name="Xu C."/>
            <person name="Xu H."/>
            <person name="Xu X."/>
            <person name="Cox K."/>
            <person name="Korf I."/>
            <person name="Meyers B.C."/>
            <person name="Michelmore R.W."/>
        </authorList>
    </citation>
    <scope>NUCLEOTIDE SEQUENCE [LARGE SCALE GENOMIC DNA]</scope>
    <source>
        <strain evidence="4">cv. Salinas</strain>
        <tissue evidence="3">Seedlings</tissue>
    </source>
</reference>
<organism evidence="3 4">
    <name type="scientific">Lactuca sativa</name>
    <name type="common">Garden lettuce</name>
    <dbReference type="NCBI Taxonomy" id="4236"/>
    <lineage>
        <taxon>Eukaryota</taxon>
        <taxon>Viridiplantae</taxon>
        <taxon>Streptophyta</taxon>
        <taxon>Embryophyta</taxon>
        <taxon>Tracheophyta</taxon>
        <taxon>Spermatophyta</taxon>
        <taxon>Magnoliopsida</taxon>
        <taxon>eudicotyledons</taxon>
        <taxon>Gunneridae</taxon>
        <taxon>Pentapetalae</taxon>
        <taxon>asterids</taxon>
        <taxon>campanulids</taxon>
        <taxon>Asterales</taxon>
        <taxon>Asteraceae</taxon>
        <taxon>Cichorioideae</taxon>
        <taxon>Cichorieae</taxon>
        <taxon>Lactucinae</taxon>
        <taxon>Lactuca</taxon>
    </lineage>
</organism>
<feature type="transmembrane region" description="Helical" evidence="1">
    <location>
        <begin position="66"/>
        <end position="89"/>
    </location>
</feature>